<reference evidence="2" key="1">
    <citation type="submission" date="2018-05" db="EMBL/GenBank/DDBJ databases">
        <authorList>
            <person name="Lanie J.A."/>
            <person name="Ng W.-L."/>
            <person name="Kazmierczak K.M."/>
            <person name="Andrzejewski T.M."/>
            <person name="Davidsen T.M."/>
            <person name="Wayne K.J."/>
            <person name="Tettelin H."/>
            <person name="Glass J.I."/>
            <person name="Rusch D."/>
            <person name="Podicherti R."/>
            <person name="Tsui H.-C.T."/>
            <person name="Winkler M.E."/>
        </authorList>
    </citation>
    <scope>NUCLEOTIDE SEQUENCE</scope>
</reference>
<sequence length="371" mass="39813">MFVAVDRLKGVRHRERPFDDFSRQPLLPGKHSHLGPGIAFADVDGDGLEDFYLAQAAGSAGRIYFRRNKPGKTGNLFEVRGLDPFRQHAECEDVTPLFFDADNDGDSDLYVVSGGVEGSAGSPVFKDRLYLNDGNGNFSAAPNNALPGISVSGGPAAVVDYDKDGDLDVFVGGRVVPGKYPETPRSCLLRNDSSNGIVRFSDVAPGAGLGELGMVTAAVWADTNGDTWPELIVATEWGPVEVIQNIQGSLRRVAAGSGMEKVTGWWSSLAAGDLDGDGDIDLVAGNTGLNTKYKATVSKPELLFYGDFDGTGTQRILEAKFEGEVCFPHRGYSCSSHAMPGLRAKLPTFHSFAIKSLESIYSQSRLDKARR</sequence>
<evidence type="ECO:0000313" key="2">
    <source>
        <dbReference type="EMBL" id="SVC57378.1"/>
    </source>
</evidence>
<dbReference type="EMBL" id="UINC01098671">
    <property type="protein sequence ID" value="SVC57378.1"/>
    <property type="molecule type" value="Genomic_DNA"/>
</dbReference>
<dbReference type="PANTHER" id="PTHR46580:SF4">
    <property type="entry name" value="ATP_GTP-BINDING PROTEIN"/>
    <property type="match status" value="1"/>
</dbReference>
<organism evidence="2">
    <name type="scientific">marine metagenome</name>
    <dbReference type="NCBI Taxonomy" id="408172"/>
    <lineage>
        <taxon>unclassified sequences</taxon>
        <taxon>metagenomes</taxon>
        <taxon>ecological metagenomes</taxon>
    </lineage>
</organism>
<dbReference type="Pfam" id="PF13517">
    <property type="entry name" value="FG-GAP_3"/>
    <property type="match status" value="2"/>
</dbReference>
<dbReference type="SUPFAM" id="SSF69318">
    <property type="entry name" value="Integrin alpha N-terminal domain"/>
    <property type="match status" value="2"/>
</dbReference>
<dbReference type="AlphaFoldDB" id="A0A382NA22"/>
<protein>
    <recommendedName>
        <fullName evidence="3">ASPIC/UnbV domain-containing protein</fullName>
    </recommendedName>
</protein>
<feature type="non-terminal residue" evidence="2">
    <location>
        <position position="371"/>
    </location>
</feature>
<proteinExistence type="predicted"/>
<dbReference type="PANTHER" id="PTHR46580">
    <property type="entry name" value="SENSOR KINASE-RELATED"/>
    <property type="match status" value="1"/>
</dbReference>
<accession>A0A382NA22</accession>
<evidence type="ECO:0000256" key="1">
    <source>
        <dbReference type="ARBA" id="ARBA00022729"/>
    </source>
</evidence>
<evidence type="ECO:0008006" key="3">
    <source>
        <dbReference type="Google" id="ProtNLM"/>
    </source>
</evidence>
<dbReference type="InterPro" id="IPR028994">
    <property type="entry name" value="Integrin_alpha_N"/>
</dbReference>
<dbReference type="Gene3D" id="2.130.10.130">
    <property type="entry name" value="Integrin alpha, N-terminal"/>
    <property type="match status" value="1"/>
</dbReference>
<dbReference type="InterPro" id="IPR013517">
    <property type="entry name" value="FG-GAP"/>
</dbReference>
<keyword evidence="1" id="KW-0732">Signal</keyword>
<name>A0A382NA22_9ZZZZ</name>
<gene>
    <name evidence="2" type="ORF">METZ01_LOCUS310232</name>
</gene>